<dbReference type="PANTHER" id="PTHR32322">
    <property type="entry name" value="INNER MEMBRANE TRANSPORTER"/>
    <property type="match status" value="1"/>
</dbReference>
<reference evidence="8 9" key="1">
    <citation type="journal article" date="2009" name="Stand. Genomic Sci.">
        <title>Complete genome sequence of Beutenbergia cavernae type strain (HKI 0122).</title>
        <authorList>
            <person name="Land M."/>
            <person name="Pukall R."/>
            <person name="Abt B."/>
            <person name="Goker M."/>
            <person name="Rohde M."/>
            <person name="Glavina Del Rio T."/>
            <person name="Tice H."/>
            <person name="Copeland A."/>
            <person name="Cheng J.F."/>
            <person name="Lucas S."/>
            <person name="Chen F."/>
            <person name="Nolan M."/>
            <person name="Bruce D."/>
            <person name="Goodwin L."/>
            <person name="Pitluck S."/>
            <person name="Ivanova N."/>
            <person name="Mavromatis K."/>
            <person name="Ovchinnikova G."/>
            <person name="Pati A."/>
            <person name="Chen A."/>
            <person name="Palaniappan K."/>
            <person name="Hauser L."/>
            <person name="Chang Y.J."/>
            <person name="Jefferies C.C."/>
            <person name="Saunders E."/>
            <person name="Brettin T."/>
            <person name="Detter J.C."/>
            <person name="Han C."/>
            <person name="Chain P."/>
            <person name="Bristow J."/>
            <person name="Eisen J.A."/>
            <person name="Markowitz V."/>
            <person name="Hugenholtz P."/>
            <person name="Kyrpides N.C."/>
            <person name="Klenk H.P."/>
            <person name="Lapidus A."/>
        </authorList>
    </citation>
    <scope>NUCLEOTIDE SEQUENCE [LARGE SCALE GENOMIC DNA]</scope>
    <source>
        <strain evidence="9">ATCC BAA-8 / DSM 12333 / NBRC 16432</strain>
    </source>
</reference>
<name>C5C295_BEUC1</name>
<accession>C5C295</accession>
<dbReference type="PANTHER" id="PTHR32322:SF2">
    <property type="entry name" value="EAMA DOMAIN-CONTAINING PROTEIN"/>
    <property type="match status" value="1"/>
</dbReference>
<feature type="transmembrane region" description="Helical" evidence="6">
    <location>
        <begin position="123"/>
        <end position="142"/>
    </location>
</feature>
<evidence type="ECO:0000313" key="9">
    <source>
        <dbReference type="Proteomes" id="UP000007962"/>
    </source>
</evidence>
<gene>
    <name evidence="8" type="ordered locus">Bcav_3478</name>
</gene>
<keyword evidence="3 6" id="KW-0812">Transmembrane</keyword>
<dbReference type="InterPro" id="IPR050638">
    <property type="entry name" value="AA-Vitamin_Transporters"/>
</dbReference>
<dbReference type="GO" id="GO:0016020">
    <property type="term" value="C:membrane"/>
    <property type="evidence" value="ECO:0007669"/>
    <property type="project" value="UniProtKB-SubCell"/>
</dbReference>
<feature type="transmembrane region" description="Helical" evidence="6">
    <location>
        <begin position="71"/>
        <end position="91"/>
    </location>
</feature>
<dbReference type="SUPFAM" id="SSF103481">
    <property type="entry name" value="Multidrug resistance efflux transporter EmrE"/>
    <property type="match status" value="2"/>
</dbReference>
<feature type="transmembrane region" description="Helical" evidence="6">
    <location>
        <begin position="209"/>
        <end position="229"/>
    </location>
</feature>
<feature type="transmembrane region" description="Helical" evidence="6">
    <location>
        <begin position="241"/>
        <end position="261"/>
    </location>
</feature>
<comment type="subcellular location">
    <subcellularLocation>
        <location evidence="1">Membrane</location>
        <topology evidence="1">Multi-pass membrane protein</topology>
    </subcellularLocation>
</comment>
<dbReference type="InterPro" id="IPR037185">
    <property type="entry name" value="EmrE-like"/>
</dbReference>
<feature type="transmembrane region" description="Helical" evidence="6">
    <location>
        <begin position="97"/>
        <end position="116"/>
    </location>
</feature>
<comment type="similarity">
    <text evidence="2">Belongs to the EamA transporter family.</text>
</comment>
<feature type="transmembrane region" description="Helical" evidence="6">
    <location>
        <begin position="148"/>
        <end position="169"/>
    </location>
</feature>
<evidence type="ECO:0000256" key="1">
    <source>
        <dbReference type="ARBA" id="ARBA00004141"/>
    </source>
</evidence>
<evidence type="ECO:0000313" key="8">
    <source>
        <dbReference type="EMBL" id="ACQ81720.1"/>
    </source>
</evidence>
<evidence type="ECO:0000256" key="4">
    <source>
        <dbReference type="ARBA" id="ARBA00022989"/>
    </source>
</evidence>
<proteinExistence type="inferred from homology"/>
<organism evidence="8 9">
    <name type="scientific">Beutenbergia cavernae (strain ATCC BAA-8 / DSM 12333 / CCUG 43141 / JCM 11478 / NBRC 16432 / NCIMB 13614 / HKI 0122)</name>
    <dbReference type="NCBI Taxonomy" id="471853"/>
    <lineage>
        <taxon>Bacteria</taxon>
        <taxon>Bacillati</taxon>
        <taxon>Actinomycetota</taxon>
        <taxon>Actinomycetes</taxon>
        <taxon>Micrococcales</taxon>
        <taxon>Beutenbergiaceae</taxon>
        <taxon>Beutenbergia</taxon>
    </lineage>
</organism>
<dbReference type="KEGG" id="bcv:Bcav_3478"/>
<dbReference type="STRING" id="471853.Bcav_3478"/>
<feature type="domain" description="EamA" evidence="7">
    <location>
        <begin position="151"/>
        <end position="284"/>
    </location>
</feature>
<dbReference type="Proteomes" id="UP000007962">
    <property type="component" value="Chromosome"/>
</dbReference>
<feature type="transmembrane region" description="Helical" evidence="6">
    <location>
        <begin position="42"/>
        <end position="59"/>
    </location>
</feature>
<evidence type="ECO:0000256" key="5">
    <source>
        <dbReference type="ARBA" id="ARBA00023136"/>
    </source>
</evidence>
<dbReference type="InterPro" id="IPR000620">
    <property type="entry name" value="EamA_dom"/>
</dbReference>
<keyword evidence="4 6" id="KW-1133">Transmembrane helix</keyword>
<evidence type="ECO:0000256" key="3">
    <source>
        <dbReference type="ARBA" id="ARBA00022692"/>
    </source>
</evidence>
<dbReference type="AlphaFoldDB" id="C5C295"/>
<evidence type="ECO:0000256" key="6">
    <source>
        <dbReference type="SAM" id="Phobius"/>
    </source>
</evidence>
<dbReference type="RefSeq" id="WP_015883957.1">
    <property type="nucleotide sequence ID" value="NC_012669.1"/>
</dbReference>
<dbReference type="eggNOG" id="COG5006">
    <property type="taxonomic scope" value="Bacteria"/>
</dbReference>
<evidence type="ECO:0000256" key="2">
    <source>
        <dbReference type="ARBA" id="ARBA00007362"/>
    </source>
</evidence>
<protein>
    <recommendedName>
        <fullName evidence="7">EamA domain-containing protein</fullName>
    </recommendedName>
</protein>
<dbReference type="EMBL" id="CP001618">
    <property type="protein sequence ID" value="ACQ81720.1"/>
    <property type="molecule type" value="Genomic_DNA"/>
</dbReference>
<evidence type="ECO:0000259" key="7">
    <source>
        <dbReference type="Pfam" id="PF00892"/>
    </source>
</evidence>
<dbReference type="Pfam" id="PF00892">
    <property type="entry name" value="EamA"/>
    <property type="match status" value="1"/>
</dbReference>
<keyword evidence="5 6" id="KW-0472">Membrane</keyword>
<keyword evidence="9" id="KW-1185">Reference proteome</keyword>
<sequence>MTRPTGVADRVPAPALFIAAGVSQYYGAALAIGLFAVTLPTTVAWVRLLVAAVVLLAWKRPWRVAWTRRELLASALFGLVLGGMNLLFYVAIAYLPLGAAVAIEFAGPVALAAWGGRTARARLAIVLAVAGVLAISVVGLEWSSDTHGTALGIAAALAAGASWAVYMVLGRRIAVQRDGTTSLAVGMGVAALVYAAVGAPFVGPLLASWDLALLAVAVGVLSSAVPYAIDQVAMRRLSTPVFALLNALLPATATLVGVISLRQVPSWGEVAGLVAISVAVAITTARPRPVTAAPP</sequence>
<dbReference type="HOGENOM" id="CLU_057295_0_0_11"/>
<feature type="transmembrane region" description="Helical" evidence="6">
    <location>
        <begin position="181"/>
        <end position="203"/>
    </location>
</feature>
<feature type="transmembrane region" description="Helical" evidence="6">
    <location>
        <begin position="12"/>
        <end position="36"/>
    </location>
</feature>